<dbReference type="EMBL" id="HG722748">
    <property type="protein sequence ID" value="CDJ63234.1"/>
    <property type="molecule type" value="Genomic_DNA"/>
</dbReference>
<gene>
    <name evidence="8" type="ORF">ENH_00037300</name>
</gene>
<feature type="compositionally biased region" description="Basic and acidic residues" evidence="6">
    <location>
        <begin position="120"/>
        <end position="130"/>
    </location>
</feature>
<dbReference type="GO" id="GO:0043022">
    <property type="term" value="F:ribosome binding"/>
    <property type="evidence" value="ECO:0007669"/>
    <property type="project" value="TreeGrafter"/>
</dbReference>
<protein>
    <submittedName>
        <fullName evidence="8">Microneme protein, putative</fullName>
    </submittedName>
</protein>
<dbReference type="GeneID" id="25473892"/>
<dbReference type="InterPro" id="IPR026270">
    <property type="entry name" value="SRP72"/>
</dbReference>
<feature type="compositionally biased region" description="Low complexity" evidence="6">
    <location>
        <begin position="23"/>
        <end position="38"/>
    </location>
</feature>
<evidence type="ECO:0000313" key="8">
    <source>
        <dbReference type="EMBL" id="CDJ63234.1"/>
    </source>
</evidence>
<reference evidence="8" key="1">
    <citation type="submission" date="2013-10" db="EMBL/GenBank/DDBJ databases">
        <title>Genomic analysis of the causative agents of coccidiosis in chickens.</title>
        <authorList>
            <person name="Reid A.J."/>
            <person name="Blake D."/>
            <person name="Billington K."/>
            <person name="Browne H."/>
            <person name="Dunn M."/>
            <person name="Hung S."/>
            <person name="Kawahara F."/>
            <person name="Miranda-Saavedra D."/>
            <person name="Mourier T."/>
            <person name="Nagra H."/>
            <person name="Otto T.D."/>
            <person name="Rawlings N."/>
            <person name="Sanchez A."/>
            <person name="Sanders M."/>
            <person name="Subramaniam C."/>
            <person name="Tay Y."/>
            <person name="Dear P."/>
            <person name="Doerig C."/>
            <person name="Gruber A."/>
            <person name="Parkinson J."/>
            <person name="Shirley M."/>
            <person name="Wan K.L."/>
            <person name="Berriman M."/>
            <person name="Tomley F."/>
            <person name="Pain A."/>
        </authorList>
    </citation>
    <scope>NUCLEOTIDE SEQUENCE [LARGE SCALE GENOMIC DNA]</scope>
    <source>
        <strain evidence="8">Houghton</strain>
    </source>
</reference>
<name>U6MLA4_9EIME</name>
<evidence type="ECO:0000256" key="4">
    <source>
        <dbReference type="ARBA" id="ARBA00022824"/>
    </source>
</evidence>
<keyword evidence="5" id="KW-0687">Ribonucleoprotein</keyword>
<feature type="region of interest" description="Disordered" evidence="6">
    <location>
        <begin position="106"/>
        <end position="130"/>
    </location>
</feature>
<evidence type="ECO:0000256" key="2">
    <source>
        <dbReference type="ARBA" id="ARBA00004496"/>
    </source>
</evidence>
<dbReference type="Pfam" id="PF08492">
    <property type="entry name" value="SRP72"/>
    <property type="match status" value="1"/>
</dbReference>
<dbReference type="GO" id="GO:0005783">
    <property type="term" value="C:endoplasmic reticulum"/>
    <property type="evidence" value="ECO:0007669"/>
    <property type="project" value="UniProtKB-SubCell"/>
</dbReference>
<reference evidence="8" key="2">
    <citation type="submission" date="2013-10" db="EMBL/GenBank/DDBJ databases">
        <authorList>
            <person name="Aslett M."/>
        </authorList>
    </citation>
    <scope>NUCLEOTIDE SEQUENCE [LARGE SCALE GENOMIC DNA]</scope>
    <source>
        <strain evidence="8">Houghton</strain>
    </source>
</reference>
<dbReference type="RefSeq" id="XP_013440596.1">
    <property type="nucleotide sequence ID" value="XM_013585142.1"/>
</dbReference>
<dbReference type="GO" id="GO:0005786">
    <property type="term" value="C:signal recognition particle, endoplasmic reticulum targeting"/>
    <property type="evidence" value="ECO:0007669"/>
    <property type="project" value="TreeGrafter"/>
</dbReference>
<feature type="compositionally biased region" description="Basic residues" evidence="6">
    <location>
        <begin position="42"/>
        <end position="51"/>
    </location>
</feature>
<evidence type="ECO:0000256" key="5">
    <source>
        <dbReference type="ARBA" id="ARBA00023274"/>
    </source>
</evidence>
<feature type="domain" description="Signal recognition particle SRP72 subunit RNA-binding" evidence="7">
    <location>
        <begin position="31"/>
        <end position="80"/>
    </location>
</feature>
<accession>U6MLA4</accession>
<feature type="compositionally biased region" description="Basic and acidic residues" evidence="6">
    <location>
        <begin position="65"/>
        <end position="77"/>
    </location>
</feature>
<dbReference type="InterPro" id="IPR013699">
    <property type="entry name" value="Signal_recog_part_SRP72_RNA-bd"/>
</dbReference>
<dbReference type="PANTHER" id="PTHR14094">
    <property type="entry name" value="SIGNAL RECOGNITION PARTICLE 72"/>
    <property type="match status" value="1"/>
</dbReference>
<evidence type="ECO:0000259" key="7">
    <source>
        <dbReference type="Pfam" id="PF08492"/>
    </source>
</evidence>
<dbReference type="GO" id="GO:0008312">
    <property type="term" value="F:7S RNA binding"/>
    <property type="evidence" value="ECO:0007669"/>
    <property type="project" value="InterPro"/>
</dbReference>
<dbReference type="VEuPathDB" id="ToxoDB:ENH_00037300"/>
<dbReference type="GO" id="GO:0006614">
    <property type="term" value="P:SRP-dependent cotranslational protein targeting to membrane"/>
    <property type="evidence" value="ECO:0007669"/>
    <property type="project" value="InterPro"/>
</dbReference>
<proteinExistence type="predicted"/>
<dbReference type="OrthoDB" id="354819at2759"/>
<comment type="subcellular location">
    <subcellularLocation>
        <location evidence="2">Cytoplasm</location>
    </subcellularLocation>
    <subcellularLocation>
        <location evidence="1">Endoplasmic reticulum</location>
    </subcellularLocation>
</comment>
<evidence type="ECO:0000313" key="9">
    <source>
        <dbReference type="Proteomes" id="UP000030754"/>
    </source>
</evidence>
<dbReference type="AlphaFoldDB" id="U6MLA4"/>
<keyword evidence="3" id="KW-0963">Cytoplasm</keyword>
<evidence type="ECO:0000256" key="3">
    <source>
        <dbReference type="ARBA" id="ARBA00022490"/>
    </source>
</evidence>
<keyword evidence="4" id="KW-0256">Endoplasmic reticulum</keyword>
<organism evidence="8 9">
    <name type="scientific">Eimeria necatrix</name>
    <dbReference type="NCBI Taxonomy" id="51315"/>
    <lineage>
        <taxon>Eukaryota</taxon>
        <taxon>Sar</taxon>
        <taxon>Alveolata</taxon>
        <taxon>Apicomplexa</taxon>
        <taxon>Conoidasida</taxon>
        <taxon>Coccidia</taxon>
        <taxon>Eucoccidiorida</taxon>
        <taxon>Eimeriorina</taxon>
        <taxon>Eimeriidae</taxon>
        <taxon>Eimeria</taxon>
    </lineage>
</organism>
<dbReference type="PANTHER" id="PTHR14094:SF9">
    <property type="entry name" value="SIGNAL RECOGNITION PARTICLE SUBUNIT SRP72"/>
    <property type="match status" value="1"/>
</dbReference>
<feature type="compositionally biased region" description="Acidic residues" evidence="6">
    <location>
        <begin position="1"/>
        <end position="10"/>
    </location>
</feature>
<evidence type="ECO:0000256" key="1">
    <source>
        <dbReference type="ARBA" id="ARBA00004240"/>
    </source>
</evidence>
<feature type="region of interest" description="Disordered" evidence="6">
    <location>
        <begin position="1"/>
        <end position="78"/>
    </location>
</feature>
<dbReference type="Proteomes" id="UP000030754">
    <property type="component" value="Unassembled WGS sequence"/>
</dbReference>
<evidence type="ECO:0000256" key="6">
    <source>
        <dbReference type="SAM" id="MobiDB-lite"/>
    </source>
</evidence>
<keyword evidence="9" id="KW-1185">Reference proteome</keyword>
<sequence length="130" mass="13970">MSLDLFDSEDVEKQLLPPSSRRAPAAAAAAAAAAAGKPAADKKKKRKKIKYPKGWDPSKPQMPPDPERWKPKHERSGYKKMLRKRKECLRGGAQGAVAPGIAEAVTGFRDSGPTTAKTKAATDEGAMRAM</sequence>